<dbReference type="CDD" id="cd04268">
    <property type="entry name" value="ZnMc_MMP_like"/>
    <property type="match status" value="1"/>
</dbReference>
<dbReference type="AlphaFoldDB" id="A0A4Z0JAM6"/>
<dbReference type="Gene3D" id="3.40.390.10">
    <property type="entry name" value="Collagenase (Catalytic Domain)"/>
    <property type="match status" value="1"/>
</dbReference>
<keyword evidence="4" id="KW-0862">Zinc</keyword>
<feature type="domain" description="Peptidase M10 metallopeptidase" evidence="5">
    <location>
        <begin position="170"/>
        <end position="218"/>
    </location>
</feature>
<keyword evidence="2" id="KW-0479">Metal-binding</keyword>
<evidence type="ECO:0000259" key="5">
    <source>
        <dbReference type="Pfam" id="PF00413"/>
    </source>
</evidence>
<evidence type="ECO:0000313" key="7">
    <source>
        <dbReference type="Proteomes" id="UP000297348"/>
    </source>
</evidence>
<sequence>MRKRLGLLLVVLIGGWFLLPSLQGTLPRIVAMSQTMAAQATHEWETQLPLMGRQDKDTATPVESIVKPRTLKKTYYYHFAGSVPNDLESTFEQAIAVYNETGIVNLVAGDATERQNGLTIFAYRMTMPKKQAAYLELGKGGPEIETVTGFQGYTANHAQAGLNLTYAQSRQVSVAIHEVGHALGLDHSESRHSVMYPIDQGKTHLSAADIKTLRNLYA</sequence>
<protein>
    <submittedName>
        <fullName evidence="6">Zn-dependent protease</fullName>
    </submittedName>
</protein>
<evidence type="ECO:0000313" key="6">
    <source>
        <dbReference type="EMBL" id="TGD18837.1"/>
    </source>
</evidence>
<dbReference type="GO" id="GO:0031012">
    <property type="term" value="C:extracellular matrix"/>
    <property type="evidence" value="ECO:0007669"/>
    <property type="project" value="InterPro"/>
</dbReference>
<accession>A0A4Z0JAM6</accession>
<evidence type="ECO:0000256" key="4">
    <source>
        <dbReference type="ARBA" id="ARBA00022833"/>
    </source>
</evidence>
<proteinExistence type="predicted"/>
<dbReference type="InterPro" id="IPR001818">
    <property type="entry name" value="Pept_M10_metallopeptidase"/>
</dbReference>
<comment type="caution">
    <text evidence="6">The sequence shown here is derived from an EMBL/GenBank/DDBJ whole genome shotgun (WGS) entry which is preliminary data.</text>
</comment>
<keyword evidence="7" id="KW-1185">Reference proteome</keyword>
<dbReference type="PRINTS" id="PR00138">
    <property type="entry name" value="MATRIXIN"/>
</dbReference>
<dbReference type="OrthoDB" id="2148705at2"/>
<dbReference type="Pfam" id="PF00413">
    <property type="entry name" value="Peptidase_M10"/>
    <property type="match status" value="1"/>
</dbReference>
<reference evidence="6 7" key="1">
    <citation type="submission" date="2018-10" db="EMBL/GenBank/DDBJ databases">
        <title>Lactobacillus sp. R7 and Lactobacillus sp. R19 isolated from fermented mustard green product of Taiwan.</title>
        <authorList>
            <person name="Lin S.-T."/>
        </authorList>
    </citation>
    <scope>NUCLEOTIDE SEQUENCE [LARGE SCALE GENOMIC DNA]</scope>
    <source>
        <strain evidence="6 7">BCRC 81129</strain>
    </source>
</reference>
<dbReference type="InterPro" id="IPR024079">
    <property type="entry name" value="MetalloPept_cat_dom_sf"/>
</dbReference>
<evidence type="ECO:0000256" key="2">
    <source>
        <dbReference type="ARBA" id="ARBA00022723"/>
    </source>
</evidence>
<dbReference type="SUPFAM" id="SSF55486">
    <property type="entry name" value="Metalloproteases ('zincins'), catalytic domain"/>
    <property type="match status" value="1"/>
</dbReference>
<keyword evidence="3" id="KW-0378">Hydrolase</keyword>
<dbReference type="EMBL" id="RKLX01000009">
    <property type="protein sequence ID" value="TGD18837.1"/>
    <property type="molecule type" value="Genomic_DNA"/>
</dbReference>
<dbReference type="GO" id="GO:0006508">
    <property type="term" value="P:proteolysis"/>
    <property type="evidence" value="ECO:0007669"/>
    <property type="project" value="UniProtKB-KW"/>
</dbReference>
<dbReference type="InterPro" id="IPR021190">
    <property type="entry name" value="Pept_M10A"/>
</dbReference>
<gene>
    <name evidence="6" type="ORF">EGT51_06765</name>
</gene>
<dbReference type="GO" id="GO:0008270">
    <property type="term" value="F:zinc ion binding"/>
    <property type="evidence" value="ECO:0007669"/>
    <property type="project" value="InterPro"/>
</dbReference>
<evidence type="ECO:0000256" key="3">
    <source>
        <dbReference type="ARBA" id="ARBA00022801"/>
    </source>
</evidence>
<organism evidence="6 7">
    <name type="scientific">Levilactobacillus suantsaiihabitans</name>
    <dbReference type="NCBI Taxonomy" id="2487722"/>
    <lineage>
        <taxon>Bacteria</taxon>
        <taxon>Bacillati</taxon>
        <taxon>Bacillota</taxon>
        <taxon>Bacilli</taxon>
        <taxon>Lactobacillales</taxon>
        <taxon>Lactobacillaceae</taxon>
        <taxon>Levilactobacillus</taxon>
    </lineage>
</organism>
<dbReference type="RefSeq" id="WP_135367975.1">
    <property type="nucleotide sequence ID" value="NZ_RKLX01000009.1"/>
</dbReference>
<name>A0A4Z0JAM6_9LACO</name>
<dbReference type="Proteomes" id="UP000297348">
    <property type="component" value="Unassembled WGS sequence"/>
</dbReference>
<keyword evidence="1 6" id="KW-0645">Protease</keyword>
<evidence type="ECO:0000256" key="1">
    <source>
        <dbReference type="ARBA" id="ARBA00022670"/>
    </source>
</evidence>
<dbReference type="GO" id="GO:0004222">
    <property type="term" value="F:metalloendopeptidase activity"/>
    <property type="evidence" value="ECO:0007669"/>
    <property type="project" value="InterPro"/>
</dbReference>